<dbReference type="SUPFAM" id="SSF54001">
    <property type="entry name" value="Cysteine proteinases"/>
    <property type="match status" value="1"/>
</dbReference>
<sequence length="1211" mass="129692">MHAARLEKEKEEAAKRAAKLDKKQQRVKAAESMGVAAPKRLKRKQKKGVRIRKHMVIRGVKITDAESKRKVKEMLAAEEAMKELMMDAEGGEPDEQAAAAPEARMRAAAPASGVKKPKARVGGSTKIKVKAAAKAAKKAAKADVHTKPTDREVVAAGEATASAAANTVQRAAEASKTVGGYLLHEAPVRTWLPLLGCSVAAAAGAYMRQRRLEWAALGGVLNFFITVWQERGTCTWSGLVLAPLVRRFMALRTRLLDNDRAAKHRLDLAAHQLNKVASERGRARLEAQQARGDVRRLKQALTTTVAAAGGLWPPSNGNGAGHGNGSSGGGGGSGYSSSGESDAATAVEQAARRLEALRGMLEERREQDQHLLGVLNNALNAAAVPNILAGEHGCTDTPDDATDGFGERSIDRGNAMELAGALQGRVDALRRQVIEAAEAQEAAATVRQRAEAQQSELIRLHSELRERTDEATALHAQLEIAKAEAGRLPQLQERLQSLERQLARLGALRAEREGLQAQLARLQQLEGQTTELHRQLAQREAELAAEREAAAERRASSSDGSGPEASEEEGGELESGATGNGASRPTLDAPAAEAASPEMVQEQRAAQPEPAVDAEPDAEAQAAQPDQAEQEQAPHTGTAAAAAAAADAAAAEPPAAAHRPNGAAPERPAASAKVLSGLLGVAVAAGAATATAASKEEEHKVAAELDIVRVKLRRAERFLLAYDKAVPALADRLMTLQAQHEQLERTQAELVAQHEADEAAGSKCMELAEAVLAAAHTLDGEQGGPHQQEPAANEDGQSVEHVRAEQAAGEGSGAERNGVAPAAAAGLQDEHDEDSPEGSDEDEELQRALRLSLAEQQEQQSRSPPSAGGAGAGLQAPTPTGSAWAALPPAEHGGSWASLGAASAPPLPDDQADWAEGFGRQQPGWQDGSDSEQQRPDAAAAAAAAAAADAAARYDEQLAADEALAQSLHEQELRQLSGEDRERLRRLPALLAETPLVRRMSETLASLSGGSFSKLIPATRSSMQLALPDEGPEEEARRRLDERLKLFCLVERKVKGDGSCQFRALSDQLFRCTRAPPFVYSTPRLHGFVRECVVQQLRRCPEAFKDYVLDSSYEHYCSDMAKLGTWGDNVTLQAAADYFGVRIGIISSFADNYLIEVEPRERKSSRVLWLAFWAEVHYNRQRQRRRLDRRLGPRQQQQQQRTQQQQRAQQQ</sequence>
<dbReference type="PROSITE" id="PS50330">
    <property type="entry name" value="UIM"/>
    <property type="match status" value="1"/>
</dbReference>
<feature type="compositionally biased region" description="Basic and acidic residues" evidence="3">
    <location>
        <begin position="1"/>
        <end position="24"/>
    </location>
</feature>
<dbReference type="GO" id="GO:0016579">
    <property type="term" value="P:protein deubiquitination"/>
    <property type="evidence" value="ECO:0007669"/>
    <property type="project" value="TreeGrafter"/>
</dbReference>
<protein>
    <recommendedName>
        <fullName evidence="4">OTU domain-containing protein</fullName>
    </recommendedName>
</protein>
<dbReference type="PANTHER" id="PTHR12419:SF111">
    <property type="entry name" value="OVARIAN TUMOR DOMAIN-CONTAINING DEUBIQUITINATING ENZYME 9"/>
    <property type="match status" value="1"/>
</dbReference>
<keyword evidence="6" id="KW-1185">Reference proteome</keyword>
<feature type="compositionally biased region" description="Low complexity" evidence="3">
    <location>
        <begin position="1193"/>
        <end position="1211"/>
    </location>
</feature>
<evidence type="ECO:0000313" key="5">
    <source>
        <dbReference type="EMBL" id="KAI7838514.1"/>
    </source>
</evidence>
<accession>A0AAD5DQ95</accession>
<dbReference type="Gene3D" id="3.90.70.80">
    <property type="match status" value="1"/>
</dbReference>
<feature type="region of interest" description="Disordered" evidence="3">
    <location>
        <begin position="308"/>
        <end position="347"/>
    </location>
</feature>
<feature type="domain" description="OTU" evidence="4">
    <location>
        <begin position="1049"/>
        <end position="1184"/>
    </location>
</feature>
<feature type="region of interest" description="Disordered" evidence="3">
    <location>
        <begin position="1"/>
        <end position="50"/>
    </location>
</feature>
<feature type="region of interest" description="Disordered" evidence="3">
    <location>
        <begin position="531"/>
        <end position="668"/>
    </location>
</feature>
<dbReference type="Pfam" id="PF02338">
    <property type="entry name" value="OTU"/>
    <property type="match status" value="1"/>
</dbReference>
<dbReference type="AlphaFoldDB" id="A0AAD5DQ95"/>
<dbReference type="InterPro" id="IPR050704">
    <property type="entry name" value="Peptidase_C85-like"/>
</dbReference>
<evidence type="ECO:0000259" key="4">
    <source>
        <dbReference type="PROSITE" id="PS50802"/>
    </source>
</evidence>
<keyword evidence="2" id="KW-0175">Coiled coil</keyword>
<name>A0AAD5DQ95_9CHLO</name>
<evidence type="ECO:0000313" key="6">
    <source>
        <dbReference type="Proteomes" id="UP001205105"/>
    </source>
</evidence>
<feature type="compositionally biased region" description="Low complexity" evidence="3">
    <location>
        <begin position="308"/>
        <end position="317"/>
    </location>
</feature>
<dbReference type="GO" id="GO:0004843">
    <property type="term" value="F:cysteine-type deubiquitinase activity"/>
    <property type="evidence" value="ECO:0007669"/>
    <property type="project" value="TreeGrafter"/>
</dbReference>
<evidence type="ECO:0000256" key="3">
    <source>
        <dbReference type="SAM" id="MobiDB-lite"/>
    </source>
</evidence>
<feature type="compositionally biased region" description="Low complexity" evidence="3">
    <location>
        <begin position="619"/>
        <end position="657"/>
    </location>
</feature>
<dbReference type="Proteomes" id="UP001205105">
    <property type="component" value="Unassembled WGS sequence"/>
</dbReference>
<feature type="compositionally biased region" description="Low complexity" evidence="3">
    <location>
        <begin position="893"/>
        <end position="904"/>
    </location>
</feature>
<feature type="compositionally biased region" description="Basic and acidic residues" evidence="3">
    <location>
        <begin position="531"/>
        <end position="556"/>
    </location>
</feature>
<feature type="compositionally biased region" description="Acidic residues" evidence="3">
    <location>
        <begin position="830"/>
        <end position="844"/>
    </location>
</feature>
<dbReference type="CDD" id="cd22751">
    <property type="entry name" value="OTU_plant_OTU9-like"/>
    <property type="match status" value="1"/>
</dbReference>
<dbReference type="InterPro" id="IPR003903">
    <property type="entry name" value="UIM_dom"/>
</dbReference>
<dbReference type="InterPro" id="IPR003323">
    <property type="entry name" value="OTU_dom"/>
</dbReference>
<feature type="compositionally biased region" description="Low complexity" evidence="3">
    <location>
        <begin position="96"/>
        <end position="111"/>
    </location>
</feature>
<feature type="region of interest" description="Disordered" evidence="3">
    <location>
        <begin position="780"/>
        <end position="937"/>
    </location>
</feature>
<reference evidence="5" key="1">
    <citation type="submission" date="2020-11" db="EMBL/GenBank/DDBJ databases">
        <title>Chlorella ohadii genome sequencing and assembly.</title>
        <authorList>
            <person name="Murik O."/>
            <person name="Treves H."/>
            <person name="Kedem I."/>
            <person name="Shotland Y."/>
            <person name="Kaplan A."/>
        </authorList>
    </citation>
    <scope>NUCLEOTIDE SEQUENCE</scope>
    <source>
        <strain evidence="5">1</strain>
    </source>
</reference>
<comment type="caution">
    <text evidence="5">The sequence shown here is derived from an EMBL/GenBank/DDBJ whole genome shotgun (WGS) entry which is preliminary data.</text>
</comment>
<organism evidence="5 6">
    <name type="scientific">Chlorella ohadii</name>
    <dbReference type="NCBI Taxonomy" id="2649997"/>
    <lineage>
        <taxon>Eukaryota</taxon>
        <taxon>Viridiplantae</taxon>
        <taxon>Chlorophyta</taxon>
        <taxon>core chlorophytes</taxon>
        <taxon>Trebouxiophyceae</taxon>
        <taxon>Chlorellales</taxon>
        <taxon>Chlorellaceae</taxon>
        <taxon>Chlorella clade</taxon>
        <taxon>Chlorella</taxon>
    </lineage>
</organism>
<feature type="compositionally biased region" description="Gly residues" evidence="3">
    <location>
        <begin position="318"/>
        <end position="334"/>
    </location>
</feature>
<feature type="region of interest" description="Disordered" evidence="3">
    <location>
        <begin position="88"/>
        <end position="122"/>
    </location>
</feature>
<gene>
    <name evidence="5" type="ORF">COHA_007775</name>
</gene>
<dbReference type="EMBL" id="JADXDR010000125">
    <property type="protein sequence ID" value="KAI7838514.1"/>
    <property type="molecule type" value="Genomic_DNA"/>
</dbReference>
<proteinExistence type="inferred from homology"/>
<feature type="compositionally biased region" description="Low complexity" evidence="3">
    <location>
        <begin position="855"/>
        <end position="881"/>
    </location>
</feature>
<feature type="compositionally biased region" description="Basic residues" evidence="3">
    <location>
        <begin position="39"/>
        <end position="50"/>
    </location>
</feature>
<dbReference type="PROSITE" id="PS50802">
    <property type="entry name" value="OTU"/>
    <property type="match status" value="1"/>
</dbReference>
<evidence type="ECO:0000256" key="1">
    <source>
        <dbReference type="ARBA" id="ARBA00010407"/>
    </source>
</evidence>
<dbReference type="InterPro" id="IPR038765">
    <property type="entry name" value="Papain-like_cys_pep_sf"/>
</dbReference>
<evidence type="ECO:0000256" key="2">
    <source>
        <dbReference type="SAM" id="Coils"/>
    </source>
</evidence>
<dbReference type="PANTHER" id="PTHR12419">
    <property type="entry name" value="OTU DOMAIN CONTAINING PROTEIN"/>
    <property type="match status" value="1"/>
</dbReference>
<feature type="coiled-coil region" evidence="2">
    <location>
        <begin position="726"/>
        <end position="753"/>
    </location>
</feature>
<feature type="region of interest" description="Disordered" evidence="3">
    <location>
        <begin position="1189"/>
        <end position="1211"/>
    </location>
</feature>
<comment type="similarity">
    <text evidence="1">Belongs to the peptidase C85 family.</text>
</comment>